<feature type="domain" description="Initiator Rep protein WH1" evidence="2">
    <location>
        <begin position="5"/>
        <end position="152"/>
    </location>
</feature>
<dbReference type="RefSeq" id="WP_339970434.1">
    <property type="nucleotide sequence ID" value="NZ_JAWMWG010000005.1"/>
</dbReference>
<sequence>MANEIVKYGPELNTIPLKGFTSVEMNLFFSIVSRMRDKGNQMVRFPFSQLKDLSDYKATANNRFIDDVEQTYNKLMSLRFGRRSQTGLTREFFVMFTDFKINGEAKEPYVDVRIHEKALPLLNDLDTWVRYSLMEFRDIRSTYAKTVFRLLKQFRTTGYLYLSKEDFIEALEVPKSYRQTHIDKRIIDPVMKELSPIFRNLKFTKKHGSGRGRPVVGYQFTFTKEAKNADDFEIKKVNSPEREVDWRKVVVPESDQEEHRKVGTLLQEIDQQDF</sequence>
<gene>
    <name evidence="3" type="ORF">R4Y45_06825</name>
</gene>
<evidence type="ECO:0000259" key="2">
    <source>
        <dbReference type="Pfam" id="PF01051"/>
    </source>
</evidence>
<reference evidence="3 4" key="1">
    <citation type="submission" date="2023-10" db="EMBL/GenBank/DDBJ databases">
        <title>Holzapfeliella saturejae sp. nov. isolated from Satureja montana flowers.</title>
        <authorList>
            <person name="Alcantara C."/>
            <person name="Zuniga M."/>
            <person name="Landete J.M."/>
            <person name="Monedero V."/>
        </authorList>
    </citation>
    <scope>NUCLEOTIDE SEQUENCE [LARGE SCALE GENOMIC DNA]</scope>
    <source>
        <strain evidence="3 4">He02</strain>
    </source>
</reference>
<dbReference type="Proteomes" id="UP001377804">
    <property type="component" value="Unassembled WGS sequence"/>
</dbReference>
<keyword evidence="4" id="KW-1185">Reference proteome</keyword>
<dbReference type="SUPFAM" id="SSF46785">
    <property type="entry name" value="Winged helix' DNA-binding domain"/>
    <property type="match status" value="1"/>
</dbReference>
<dbReference type="InterPro" id="IPR036388">
    <property type="entry name" value="WH-like_DNA-bd_sf"/>
</dbReference>
<dbReference type="EMBL" id="JAWMWG010000005">
    <property type="protein sequence ID" value="MEJ6348930.1"/>
    <property type="molecule type" value="Genomic_DNA"/>
</dbReference>
<comment type="similarity">
    <text evidence="1">Belongs to the initiator RepB protein family.</text>
</comment>
<accession>A0ABU8SIS0</accession>
<evidence type="ECO:0000313" key="4">
    <source>
        <dbReference type="Proteomes" id="UP001377804"/>
    </source>
</evidence>
<protein>
    <submittedName>
        <fullName evidence="3">Replication initiation protein</fullName>
    </submittedName>
</protein>
<evidence type="ECO:0000313" key="3">
    <source>
        <dbReference type="EMBL" id="MEJ6348930.1"/>
    </source>
</evidence>
<dbReference type="Pfam" id="PF01051">
    <property type="entry name" value="Rep3_N"/>
    <property type="match status" value="1"/>
</dbReference>
<dbReference type="InterPro" id="IPR036390">
    <property type="entry name" value="WH_DNA-bd_sf"/>
</dbReference>
<organism evidence="3 4">
    <name type="scientific">Holzapfeliella saturejae</name>
    <dbReference type="NCBI Taxonomy" id="3082953"/>
    <lineage>
        <taxon>Bacteria</taxon>
        <taxon>Bacillati</taxon>
        <taxon>Bacillota</taxon>
        <taxon>Bacilli</taxon>
        <taxon>Lactobacillales</taxon>
        <taxon>Lactobacillaceae</taxon>
        <taxon>Holzapfeliella</taxon>
    </lineage>
</organism>
<dbReference type="Gene3D" id="1.10.10.10">
    <property type="entry name" value="Winged helix-like DNA-binding domain superfamily/Winged helix DNA-binding domain"/>
    <property type="match status" value="1"/>
</dbReference>
<dbReference type="InterPro" id="IPR000525">
    <property type="entry name" value="Initiator_Rep_WH1"/>
</dbReference>
<proteinExistence type="inferred from homology"/>
<evidence type="ECO:0000256" key="1">
    <source>
        <dbReference type="ARBA" id="ARBA00038283"/>
    </source>
</evidence>
<comment type="caution">
    <text evidence="3">The sequence shown here is derived from an EMBL/GenBank/DDBJ whole genome shotgun (WGS) entry which is preliminary data.</text>
</comment>
<dbReference type="Pfam" id="PF21205">
    <property type="entry name" value="Rep3_C"/>
    <property type="match status" value="1"/>
</dbReference>
<name>A0ABU8SIS0_9LACO</name>